<gene>
    <name evidence="2" type="ORF">CWE06_01540</name>
</gene>
<dbReference type="EMBL" id="PIPI01000001">
    <property type="protein sequence ID" value="RUO21566.1"/>
    <property type="molecule type" value="Genomic_DNA"/>
</dbReference>
<dbReference type="NCBIfam" id="TIGR00199">
    <property type="entry name" value="PncC_domain"/>
    <property type="match status" value="1"/>
</dbReference>
<dbReference type="InterPro" id="IPR008136">
    <property type="entry name" value="CinA_C"/>
</dbReference>
<dbReference type="Pfam" id="PF02464">
    <property type="entry name" value="CinA"/>
    <property type="match status" value="1"/>
</dbReference>
<dbReference type="RefSeq" id="WP_126790548.1">
    <property type="nucleotide sequence ID" value="NZ_PIPI01000001.1"/>
</dbReference>
<keyword evidence="3" id="KW-1185">Reference proteome</keyword>
<accession>A0A432VY42</accession>
<dbReference type="AlphaFoldDB" id="A0A432VY42"/>
<dbReference type="OrthoDB" id="9801454at2"/>
<evidence type="ECO:0000259" key="1">
    <source>
        <dbReference type="Pfam" id="PF02464"/>
    </source>
</evidence>
<sequence>MTAQKIPAITDSVAKLAEQLQAKDWLLATAESCTGGGVACACTDRPGSSAWFQGSVVSYSNQVKTDVLGVADVVLEQHGAVSVECAQAMARGAQLLLQTAVAVSTTGVAGPDGGTRAKPVGMVCFGFAIGKKLYSDIQYFNGDRQQIRAQACAHALAKLSFYLSEK</sequence>
<comment type="caution">
    <text evidence="2">The sequence shown here is derived from an EMBL/GenBank/DDBJ whole genome shotgun (WGS) entry which is preliminary data.</text>
</comment>
<proteinExistence type="predicted"/>
<organism evidence="2 3">
    <name type="scientific">Aliidiomarina haloalkalitolerans</name>
    <dbReference type="NCBI Taxonomy" id="859059"/>
    <lineage>
        <taxon>Bacteria</taxon>
        <taxon>Pseudomonadati</taxon>
        <taxon>Pseudomonadota</taxon>
        <taxon>Gammaproteobacteria</taxon>
        <taxon>Alteromonadales</taxon>
        <taxon>Idiomarinaceae</taxon>
        <taxon>Aliidiomarina</taxon>
    </lineage>
</organism>
<reference evidence="2 3" key="1">
    <citation type="journal article" date="2011" name="Front. Microbiol.">
        <title>Genomic signatures of strain selection and enhancement in Bacillus atrophaeus var. globigii, a historical biowarfare simulant.</title>
        <authorList>
            <person name="Gibbons H.S."/>
            <person name="Broomall S.M."/>
            <person name="McNew L.A."/>
            <person name="Daligault H."/>
            <person name="Chapman C."/>
            <person name="Bruce D."/>
            <person name="Karavis M."/>
            <person name="Krepps M."/>
            <person name="McGregor P.A."/>
            <person name="Hong C."/>
            <person name="Park K.H."/>
            <person name="Akmal A."/>
            <person name="Feldman A."/>
            <person name="Lin J.S."/>
            <person name="Chang W.E."/>
            <person name="Higgs B.W."/>
            <person name="Demirev P."/>
            <person name="Lindquist J."/>
            <person name="Liem A."/>
            <person name="Fochler E."/>
            <person name="Read T.D."/>
            <person name="Tapia R."/>
            <person name="Johnson S."/>
            <person name="Bishop-Lilly K.A."/>
            <person name="Detter C."/>
            <person name="Han C."/>
            <person name="Sozhamannan S."/>
            <person name="Rosenzweig C.N."/>
            <person name="Skowronski E.W."/>
        </authorList>
    </citation>
    <scope>NUCLEOTIDE SEQUENCE [LARGE SCALE GENOMIC DNA]</scope>
    <source>
        <strain evidence="2 3">AK5</strain>
    </source>
</reference>
<dbReference type="SUPFAM" id="SSF142433">
    <property type="entry name" value="CinA-like"/>
    <property type="match status" value="1"/>
</dbReference>
<name>A0A432VY42_9GAMM</name>
<protein>
    <submittedName>
        <fullName evidence="2">Damage-inducible protein CinA</fullName>
    </submittedName>
</protein>
<evidence type="ECO:0000313" key="3">
    <source>
        <dbReference type="Proteomes" id="UP000288212"/>
    </source>
</evidence>
<dbReference type="InterPro" id="IPR036653">
    <property type="entry name" value="CinA-like_C"/>
</dbReference>
<dbReference type="Proteomes" id="UP000288212">
    <property type="component" value="Unassembled WGS sequence"/>
</dbReference>
<dbReference type="Gene3D" id="3.90.950.20">
    <property type="entry name" value="CinA-like"/>
    <property type="match status" value="1"/>
</dbReference>
<evidence type="ECO:0000313" key="2">
    <source>
        <dbReference type="EMBL" id="RUO21566.1"/>
    </source>
</evidence>
<feature type="domain" description="CinA C-terminal" evidence="1">
    <location>
        <begin position="13"/>
        <end position="160"/>
    </location>
</feature>